<dbReference type="EMBL" id="GL382035">
    <property type="protein sequence ID" value="EGT42409.1"/>
    <property type="molecule type" value="Genomic_DNA"/>
</dbReference>
<dbReference type="InterPro" id="IPR000668">
    <property type="entry name" value="Peptidase_C1A_C"/>
</dbReference>
<evidence type="ECO:0000313" key="7">
    <source>
        <dbReference type="Proteomes" id="UP000008068"/>
    </source>
</evidence>
<feature type="region of interest" description="Disordered" evidence="2">
    <location>
        <begin position="484"/>
        <end position="638"/>
    </location>
</feature>
<dbReference type="InterPro" id="IPR039417">
    <property type="entry name" value="Peptidase_C1A_papain-like"/>
</dbReference>
<dbReference type="Gene3D" id="3.90.70.10">
    <property type="entry name" value="Cysteine proteinases"/>
    <property type="match status" value="1"/>
</dbReference>
<dbReference type="eggNOG" id="KOG1543">
    <property type="taxonomic scope" value="Eukaryota"/>
</dbReference>
<dbReference type="PRINTS" id="PR00705">
    <property type="entry name" value="PAPAIN"/>
</dbReference>
<feature type="chain" id="PRO_5018788688" description="Peptidase C1A papain C-terminal domain-containing protein" evidence="3">
    <location>
        <begin position="19"/>
        <end position="638"/>
    </location>
</feature>
<dbReference type="GO" id="GO:0008234">
    <property type="term" value="F:cysteine-type peptidase activity"/>
    <property type="evidence" value="ECO:0007669"/>
    <property type="project" value="InterPro"/>
</dbReference>
<dbReference type="SMART" id="SM00645">
    <property type="entry name" value="Pept_C1"/>
    <property type="match status" value="1"/>
</dbReference>
<dbReference type="AlphaFoldDB" id="G0PNK7"/>
<evidence type="ECO:0000259" key="5">
    <source>
        <dbReference type="SMART" id="SM00848"/>
    </source>
</evidence>
<dbReference type="Pfam" id="PF00112">
    <property type="entry name" value="Peptidase_C1"/>
    <property type="match status" value="1"/>
</dbReference>
<feature type="region of interest" description="Disordered" evidence="2">
    <location>
        <begin position="90"/>
        <end position="114"/>
    </location>
</feature>
<dbReference type="FunCoup" id="G0PNK7">
    <property type="interactions" value="1031"/>
</dbReference>
<dbReference type="Pfam" id="PF08246">
    <property type="entry name" value="Inhibitor_I29"/>
    <property type="match status" value="1"/>
</dbReference>
<dbReference type="SMART" id="SM00848">
    <property type="entry name" value="Inhibitor_I29"/>
    <property type="match status" value="1"/>
</dbReference>
<evidence type="ECO:0008006" key="8">
    <source>
        <dbReference type="Google" id="ProtNLM"/>
    </source>
</evidence>
<feature type="compositionally biased region" description="Low complexity" evidence="2">
    <location>
        <begin position="537"/>
        <end position="621"/>
    </location>
</feature>
<gene>
    <name evidence="6" type="ORF">CAEBREN_32171</name>
</gene>
<dbReference type="InterPro" id="IPR013128">
    <property type="entry name" value="Peptidase_C1A"/>
</dbReference>
<comment type="similarity">
    <text evidence="1">Belongs to the peptidase C1 family.</text>
</comment>
<dbReference type="HOGENOM" id="CLU_495433_0_0_1"/>
<feature type="signal peptide" evidence="3">
    <location>
        <begin position="1"/>
        <end position="18"/>
    </location>
</feature>
<dbReference type="MEROPS" id="C01.A45"/>
<dbReference type="FunFam" id="3.90.70.10:FF:000333">
    <property type="entry name" value="Protein CBG02822"/>
    <property type="match status" value="1"/>
</dbReference>
<sequence>MRPSFLFFLLFFIPIFKAQTCKNNGKYCTDVLASSLLRYSSLEYKCQFPIYIAKSDILSLDPTVYLTMKIGEYCQKSCCSVIQTTLPPTTTTVPTTTPSTSSTPSTVPTTTPTTTTVPTTTVYKTLLEKFNDAMNKDGAFKSLMDVINFNSSASEGLRRFKVYSETKKEVDEHNIMYTLGLSSYKMATNQFSVALDGEIAPLTLSVEGLKPTATIPPVPSSSTNRKKRDTVTTVDWRPYMKPILDQLTCGGCWAFSMIAMVEGYFAIQGYDTSSLSVQQLLTCDTAKDLTYGLANVGCKGGYFQIAGTYMEKTAARDAGDIPFDMTDTSCDSTFFPPVVPTILLFDDGYLSGNFTASQLITMEQNIEDKVRRGPIAVGMAAGPDIYKYSEGVYDGDCGTSINHAVVIVGFTADYWIIRNSWGASWGESGYFRVKRTPGRDPCRFYSYWSQATGIGSNETYVPPRASGGDFVIPTTSPPPIVVSVESTTNSSQNECGEELCEEDCGCEYDDDDDDEDDYEEDDEDEEGEEEKEEEESSSSTSSSTESTTTSTTSTSTPTSTTTTPTTSSSTPKSTMKSSSTASTTSSKPSKTSTTTTKRTTTTSTTTPRRTTTTTARKTTTTQRSIFDRWSDNWNNFWG</sequence>
<dbReference type="Proteomes" id="UP000008068">
    <property type="component" value="Unassembled WGS sequence"/>
</dbReference>
<dbReference type="PANTHER" id="PTHR12411">
    <property type="entry name" value="CYSTEINE PROTEASE FAMILY C1-RELATED"/>
    <property type="match status" value="1"/>
</dbReference>
<proteinExistence type="inferred from homology"/>
<dbReference type="STRING" id="135651.G0PNK7"/>
<dbReference type="InParanoid" id="G0PNK7"/>
<evidence type="ECO:0000259" key="4">
    <source>
        <dbReference type="SMART" id="SM00645"/>
    </source>
</evidence>
<reference evidence="7" key="1">
    <citation type="submission" date="2011-07" db="EMBL/GenBank/DDBJ databases">
        <authorList>
            <consortium name="Caenorhabditis brenneri Sequencing and Analysis Consortium"/>
            <person name="Wilson R.K."/>
        </authorList>
    </citation>
    <scope>NUCLEOTIDE SEQUENCE [LARGE SCALE GENOMIC DNA]</scope>
    <source>
        <strain evidence="7">PB2801</strain>
    </source>
</reference>
<dbReference type="GO" id="GO:0006508">
    <property type="term" value="P:proteolysis"/>
    <property type="evidence" value="ECO:0007669"/>
    <property type="project" value="InterPro"/>
</dbReference>
<name>G0PNK7_CAEBE</name>
<feature type="compositionally biased region" description="Acidic residues" evidence="2">
    <location>
        <begin position="495"/>
        <end position="536"/>
    </location>
</feature>
<evidence type="ECO:0000256" key="3">
    <source>
        <dbReference type="SAM" id="SignalP"/>
    </source>
</evidence>
<dbReference type="CDD" id="cd02248">
    <property type="entry name" value="Peptidase_C1A"/>
    <property type="match status" value="1"/>
</dbReference>
<organism evidence="7">
    <name type="scientific">Caenorhabditis brenneri</name>
    <name type="common">Nematode worm</name>
    <dbReference type="NCBI Taxonomy" id="135651"/>
    <lineage>
        <taxon>Eukaryota</taxon>
        <taxon>Metazoa</taxon>
        <taxon>Ecdysozoa</taxon>
        <taxon>Nematoda</taxon>
        <taxon>Chromadorea</taxon>
        <taxon>Rhabditida</taxon>
        <taxon>Rhabditina</taxon>
        <taxon>Rhabditomorpha</taxon>
        <taxon>Rhabditoidea</taxon>
        <taxon>Rhabditidae</taxon>
        <taxon>Peloderinae</taxon>
        <taxon>Caenorhabditis</taxon>
    </lineage>
</organism>
<dbReference type="InterPro" id="IPR038765">
    <property type="entry name" value="Papain-like_cys_pep_sf"/>
</dbReference>
<keyword evidence="7" id="KW-1185">Reference proteome</keyword>
<evidence type="ECO:0000256" key="1">
    <source>
        <dbReference type="ARBA" id="ARBA00008455"/>
    </source>
</evidence>
<evidence type="ECO:0000313" key="6">
    <source>
        <dbReference type="EMBL" id="EGT42409.1"/>
    </source>
</evidence>
<feature type="domain" description="Peptidase C1A papain C-terminal" evidence="4">
    <location>
        <begin position="230"/>
        <end position="452"/>
    </location>
</feature>
<dbReference type="InterPro" id="IPR025661">
    <property type="entry name" value="Pept_asp_AS"/>
</dbReference>
<keyword evidence="3" id="KW-0732">Signal</keyword>
<feature type="domain" description="Cathepsin propeptide inhibitor" evidence="5">
    <location>
        <begin position="140"/>
        <end position="199"/>
    </location>
</feature>
<dbReference type="SUPFAM" id="SSF54001">
    <property type="entry name" value="Cysteine proteinases"/>
    <property type="match status" value="1"/>
</dbReference>
<dbReference type="OrthoDB" id="10253408at2759"/>
<protein>
    <recommendedName>
        <fullName evidence="8">Peptidase C1A papain C-terminal domain-containing protein</fullName>
    </recommendedName>
</protein>
<accession>G0PNK7</accession>
<evidence type="ECO:0000256" key="2">
    <source>
        <dbReference type="SAM" id="MobiDB-lite"/>
    </source>
</evidence>
<dbReference type="PROSITE" id="PS00640">
    <property type="entry name" value="THIOL_PROTEASE_ASN"/>
    <property type="match status" value="1"/>
</dbReference>
<dbReference type="InterPro" id="IPR013201">
    <property type="entry name" value="Prot_inhib_I29"/>
</dbReference>